<name>A0A1Z8JVF7_PICKU</name>
<comment type="caution">
    <text evidence="7">The sequence shown here is derived from an EMBL/GenBank/DDBJ whole genome shotgun (WGS) entry which is preliminary data.</text>
</comment>
<dbReference type="VEuPathDB" id="FungiDB:C5L36_0C09540"/>
<feature type="transmembrane region" description="Helical" evidence="5">
    <location>
        <begin position="74"/>
        <end position="93"/>
    </location>
</feature>
<comment type="subcellular location">
    <subcellularLocation>
        <location evidence="1">Membrane</location>
        <topology evidence="1">Multi-pass membrane protein</topology>
    </subcellularLocation>
</comment>
<feature type="domain" description="Sugar phosphate transporter" evidence="6">
    <location>
        <begin position="344"/>
        <end position="459"/>
    </location>
</feature>
<evidence type="ECO:0000313" key="7">
    <source>
        <dbReference type="EMBL" id="OUT24588.1"/>
    </source>
</evidence>
<dbReference type="InterPro" id="IPR004853">
    <property type="entry name" value="Sugar_P_trans_dom"/>
</dbReference>
<feature type="transmembrane region" description="Helical" evidence="5">
    <location>
        <begin position="216"/>
        <end position="237"/>
    </location>
</feature>
<dbReference type="SUPFAM" id="SSF103481">
    <property type="entry name" value="Multidrug resistance efflux transporter EmrE"/>
    <property type="match status" value="1"/>
</dbReference>
<dbReference type="GO" id="GO:0016020">
    <property type="term" value="C:membrane"/>
    <property type="evidence" value="ECO:0007669"/>
    <property type="project" value="UniProtKB-SubCell"/>
</dbReference>
<evidence type="ECO:0000256" key="2">
    <source>
        <dbReference type="ARBA" id="ARBA00022692"/>
    </source>
</evidence>
<feature type="transmembrane region" description="Helical" evidence="5">
    <location>
        <begin position="353"/>
        <end position="372"/>
    </location>
</feature>
<dbReference type="InterPro" id="IPR037185">
    <property type="entry name" value="EmrE-like"/>
</dbReference>
<proteinExistence type="predicted"/>
<reference evidence="7 8" key="1">
    <citation type="submission" date="2017-05" db="EMBL/GenBank/DDBJ databases">
        <title>The Genome Sequence of Candida krusei Ckrusei653.</title>
        <authorList>
            <person name="Cuomo C."/>
            <person name="Forche A."/>
            <person name="Young S."/>
            <person name="Abouelleil A."/>
            <person name="Cao P."/>
            <person name="Chapman S."/>
            <person name="Cusick C."/>
            <person name="Shea T."/>
            <person name="Nusbaum C."/>
            <person name="Birren B."/>
        </authorList>
    </citation>
    <scope>NUCLEOTIDE SEQUENCE [LARGE SCALE GENOMIC DNA]</scope>
    <source>
        <strain evidence="7 8">Ckrusei653</strain>
    </source>
</reference>
<feature type="transmembrane region" description="Helical" evidence="5">
    <location>
        <begin position="392"/>
        <end position="411"/>
    </location>
</feature>
<evidence type="ECO:0000256" key="1">
    <source>
        <dbReference type="ARBA" id="ARBA00004141"/>
    </source>
</evidence>
<feature type="domain" description="Sugar phosphate transporter" evidence="6">
    <location>
        <begin position="39"/>
        <end position="246"/>
    </location>
</feature>
<gene>
    <name evidence="7" type="ORF">CAS74_000976</name>
</gene>
<feature type="transmembrane region" description="Helical" evidence="5">
    <location>
        <begin position="185"/>
        <end position="204"/>
    </location>
</feature>
<dbReference type="PANTHER" id="PTHR11132">
    <property type="entry name" value="SOLUTE CARRIER FAMILY 35"/>
    <property type="match status" value="1"/>
</dbReference>
<dbReference type="EMBL" id="NHMM01000001">
    <property type="protein sequence ID" value="OUT24588.1"/>
    <property type="molecule type" value="Genomic_DNA"/>
</dbReference>
<dbReference type="AlphaFoldDB" id="A0A1Z8JVF7"/>
<dbReference type="InterPro" id="IPR050186">
    <property type="entry name" value="TPT_transporter"/>
</dbReference>
<evidence type="ECO:0000256" key="3">
    <source>
        <dbReference type="ARBA" id="ARBA00022989"/>
    </source>
</evidence>
<feature type="transmembrane region" description="Helical" evidence="5">
    <location>
        <begin position="32"/>
        <end position="54"/>
    </location>
</feature>
<keyword evidence="3 5" id="KW-1133">Transmembrane helix</keyword>
<evidence type="ECO:0000256" key="5">
    <source>
        <dbReference type="SAM" id="Phobius"/>
    </source>
</evidence>
<keyword evidence="2 5" id="KW-0812">Transmembrane</keyword>
<dbReference type="Proteomes" id="UP000195871">
    <property type="component" value="Unassembled WGS sequence"/>
</dbReference>
<evidence type="ECO:0000313" key="8">
    <source>
        <dbReference type="Proteomes" id="UP000195871"/>
    </source>
</evidence>
<dbReference type="Pfam" id="PF03151">
    <property type="entry name" value="TPT"/>
    <property type="match status" value="2"/>
</dbReference>
<evidence type="ECO:0000259" key="6">
    <source>
        <dbReference type="Pfam" id="PF03151"/>
    </source>
</evidence>
<sequence>MDSYSSKSYSPSHLSDTFLGESSKGYSRLSHIYSLFNFKLIALCIVWYLTSVLSSASTKLILRDFKYPVSLTEIQFVINAFLCLLLLLSIRFTKTLLHHDIHRSFPNGTFPPSLITPNYSITKNFLTPTFLVLKTTVPMGMFQFLGQIASHNSTSIIPVSLVHTIKALSPLTTVLIYRFLFGKHFPLRTYITLLPLMLGVMLSCTRNDKLQLSNDLFWRGSLFAFLSMLIFVSQNIFAKKILTWDSNDDKKNHTLNDNACDYFSSKDQQEERDDDRRAKAFLDRFNWKITRSESAASTPILPISIASNSPPSFNYKQNSPFSLSNPSLTDLVLQNEKYHIDNQENKKLDKLSVLFYCSIVGFVLTLPFYLVSEFNNPIISLYEITPNVLHNILLYGVSHFIQSLTAFQILGMVSPVNYSIANILKRIIIICCSIIIEGVELGLMQRLGLILTFIGLYCYDKWGVQRNR</sequence>
<organism evidence="7 8">
    <name type="scientific">Pichia kudriavzevii</name>
    <name type="common">Yeast</name>
    <name type="synonym">Issatchenkia orientalis</name>
    <dbReference type="NCBI Taxonomy" id="4909"/>
    <lineage>
        <taxon>Eukaryota</taxon>
        <taxon>Fungi</taxon>
        <taxon>Dikarya</taxon>
        <taxon>Ascomycota</taxon>
        <taxon>Saccharomycotina</taxon>
        <taxon>Pichiomycetes</taxon>
        <taxon>Pichiales</taxon>
        <taxon>Pichiaceae</taxon>
        <taxon>Pichia</taxon>
    </lineage>
</organism>
<accession>A0A1Z8JVF7</accession>
<protein>
    <recommendedName>
        <fullName evidence="6">Sugar phosphate transporter domain-containing protein</fullName>
    </recommendedName>
</protein>
<keyword evidence="4 5" id="KW-0472">Membrane</keyword>
<evidence type="ECO:0000256" key="4">
    <source>
        <dbReference type="ARBA" id="ARBA00023136"/>
    </source>
</evidence>